<dbReference type="GO" id="GO:0006281">
    <property type="term" value="P:DNA repair"/>
    <property type="evidence" value="ECO:0007669"/>
    <property type="project" value="InterPro"/>
</dbReference>
<dbReference type="InterPro" id="IPR036614">
    <property type="entry name" value="RusA-like_sf"/>
</dbReference>
<protein>
    <recommendedName>
        <fullName evidence="3">RusA-like resolvase</fullName>
    </recommendedName>
</protein>
<dbReference type="Gene3D" id="3.30.1330.70">
    <property type="entry name" value="Holliday junction resolvase RusA"/>
    <property type="match status" value="1"/>
</dbReference>
<dbReference type="GO" id="GO:0000287">
    <property type="term" value="F:magnesium ion binding"/>
    <property type="evidence" value="ECO:0007669"/>
    <property type="project" value="InterPro"/>
</dbReference>
<reference evidence="1 2" key="1">
    <citation type="submission" date="2015-11" db="EMBL/GenBank/DDBJ databases">
        <authorList>
            <person name="Menninger J.E."/>
            <person name="Lamey M.E."/>
            <person name="Lindemann J.M."/>
            <person name="Martynyuk T."/>
            <person name="Mele F.E."/>
            <person name="Nabua C.T."/>
            <person name="Napoli C.K."/>
            <person name="Santiago L.M."/>
            <person name="Sweetman A.T."/>
            <person name="Weinstein J.L."/>
            <person name="Barrett N.A."/>
            <person name="Buerkert T.R."/>
            <person name="Cautela J.A."/>
            <person name="Egan M.S."/>
            <person name="Erb J.E."/>
            <person name="Garrigan K.E."/>
            <person name="Hagan D.J."/>
            <person name="Hartwell M.C."/>
            <person name="Hyduchak K.M."/>
            <person name="Jacob A.E."/>
            <person name="DeNigris D.M."/>
            <person name="London S.C."/>
            <person name="King-Smith C."/>
            <person name="Lee-Soety J.Y."/>
            <person name="Bradley K.W."/>
            <person name="Asai D.J."/>
            <person name="Bowman C.A."/>
            <person name="Russell D.A."/>
            <person name="Pope W.H."/>
            <person name="Jacobs-Sera D."/>
            <person name="Hendrix R.W."/>
            <person name="Hatfull G.F."/>
        </authorList>
    </citation>
    <scope>NUCLEOTIDE SEQUENCE [LARGE SCALE GENOMIC DNA]</scope>
</reference>
<dbReference type="GO" id="GO:0006310">
    <property type="term" value="P:DNA recombination"/>
    <property type="evidence" value="ECO:0007669"/>
    <property type="project" value="InterPro"/>
</dbReference>
<sequence>MVIEWVMWIHRANILTNNDRKHHHDKEFKAAKTALKALGGAQFRKIGRHQRVRMDVTVSYPPRIYMDAANLQATMKAYVDGMTSPSGKRDPKAGFLQDDSDKFFSGPFIEWSGWPSGREGYFAFHVKLTPLDPWERPPKPTYL</sequence>
<evidence type="ECO:0008006" key="3">
    <source>
        <dbReference type="Google" id="ProtNLM"/>
    </source>
</evidence>
<dbReference type="EMBL" id="KU160673">
    <property type="protein sequence ID" value="ALY10825.1"/>
    <property type="molecule type" value="Genomic_DNA"/>
</dbReference>
<proteinExistence type="predicted"/>
<dbReference type="Proteomes" id="UP000225045">
    <property type="component" value="Segment"/>
</dbReference>
<name>A0A0U3TNV6_9CAUD</name>
<dbReference type="SUPFAM" id="SSF103084">
    <property type="entry name" value="Holliday junction resolvase RusA"/>
    <property type="match status" value="1"/>
</dbReference>
<organism evidence="1 2">
    <name type="scientific">Arthrobacter phage Wilde</name>
    <dbReference type="NCBI Taxonomy" id="1772323"/>
    <lineage>
        <taxon>Viruses</taxon>
        <taxon>Duplodnaviria</taxon>
        <taxon>Heunggongvirae</taxon>
        <taxon>Uroviricota</taxon>
        <taxon>Caudoviricetes</taxon>
        <taxon>Tankvirus</taxon>
        <taxon>Tankvirus tank</taxon>
    </lineage>
</organism>
<gene>
    <name evidence="1" type="primary">41</name>
    <name evidence="1" type="ORF">WILDE_41</name>
</gene>
<accession>A0A0U3TNV6</accession>
<evidence type="ECO:0000313" key="1">
    <source>
        <dbReference type="EMBL" id="ALY10825.1"/>
    </source>
</evidence>
<evidence type="ECO:0000313" key="2">
    <source>
        <dbReference type="Proteomes" id="UP000225045"/>
    </source>
</evidence>